<sequence>MCLIVFAWRPGHPQPLIVAANRDEFYARPSQALGHWDDRPGIYAGRDLKAGGTWLGISETGRFAALTNIRDPRLPQGGPSRGELVAGFLHGRQSAGQYLDELGKRAAAYAGFNLLVGDSRQLWHFNQQQGIPRQLQEGLYGLSNADLDSPWPKLRRAKAALASCLEQPQTGALLDLLQDAQSADAAELPETGVGPALEKMLSSVFIATPSYGTCASTALIVEAAGISRLAERRFGPGGVLQGETRLDIRQLPAPKV</sequence>
<reference evidence="2" key="1">
    <citation type="submission" date="2016-10" db="EMBL/GenBank/DDBJ databases">
        <authorList>
            <person name="Varghese N."/>
            <person name="Submissions S."/>
        </authorList>
    </citation>
    <scope>NUCLEOTIDE SEQUENCE [LARGE SCALE GENOMIC DNA]</scope>
    <source>
        <strain evidence="2">DSM 17875</strain>
    </source>
</reference>
<dbReference type="Pfam" id="PF05742">
    <property type="entry name" value="TANGO2"/>
    <property type="match status" value="1"/>
</dbReference>
<keyword evidence="2" id="KW-1185">Reference proteome</keyword>
<dbReference type="Proteomes" id="UP000243232">
    <property type="component" value="Chromosome I"/>
</dbReference>
<evidence type="ECO:0000313" key="2">
    <source>
        <dbReference type="Proteomes" id="UP000243232"/>
    </source>
</evidence>
<protein>
    <submittedName>
        <fullName evidence="1">Uncharacterized conserved protein, contains NRDE domain</fullName>
    </submittedName>
</protein>
<name>A0A1H2HJS2_9PSED</name>
<gene>
    <name evidence="1" type="ORF">SAMN05216296_3056</name>
</gene>
<dbReference type="STRING" id="364197.SAMN05216296_3056"/>
<dbReference type="PANTHER" id="PTHR17985">
    <property type="entry name" value="SER/THR-RICH PROTEIN T10 IN DGCR REGION"/>
    <property type="match status" value="1"/>
</dbReference>
<dbReference type="InterPro" id="IPR008551">
    <property type="entry name" value="TANGO2"/>
</dbReference>
<dbReference type="AlphaFoldDB" id="A0A1H2HJS2"/>
<organism evidence="1 2">
    <name type="scientific">Pseudomonas pohangensis</name>
    <dbReference type="NCBI Taxonomy" id="364197"/>
    <lineage>
        <taxon>Bacteria</taxon>
        <taxon>Pseudomonadati</taxon>
        <taxon>Pseudomonadota</taxon>
        <taxon>Gammaproteobacteria</taxon>
        <taxon>Pseudomonadales</taxon>
        <taxon>Pseudomonadaceae</taxon>
        <taxon>Pseudomonas</taxon>
    </lineage>
</organism>
<dbReference type="EMBL" id="LT629785">
    <property type="protein sequence ID" value="SDU32074.1"/>
    <property type="molecule type" value="Genomic_DNA"/>
</dbReference>
<dbReference type="OrthoDB" id="4380123at2"/>
<accession>A0A1H2HJS2</accession>
<dbReference type="RefSeq" id="WP_090197198.1">
    <property type="nucleotide sequence ID" value="NZ_LT629785.1"/>
</dbReference>
<proteinExistence type="predicted"/>
<dbReference type="PANTHER" id="PTHR17985:SF8">
    <property type="entry name" value="TRANSPORT AND GOLGI ORGANIZATION PROTEIN 2 HOMOLOG"/>
    <property type="match status" value="1"/>
</dbReference>
<evidence type="ECO:0000313" key="1">
    <source>
        <dbReference type="EMBL" id="SDU32074.1"/>
    </source>
</evidence>